<proteinExistence type="predicted"/>
<dbReference type="PANTHER" id="PTHR46364">
    <property type="entry name" value="OS08G0421900 PROTEIN"/>
    <property type="match status" value="1"/>
</dbReference>
<evidence type="ECO:0000313" key="1">
    <source>
        <dbReference type="EMBL" id="URD89743.1"/>
    </source>
</evidence>
<feature type="non-terminal residue" evidence="1">
    <location>
        <position position="1"/>
    </location>
</feature>
<keyword evidence="2" id="KW-1185">Reference proteome</keyword>
<dbReference type="EMBL" id="CP097504">
    <property type="protein sequence ID" value="URD89743.1"/>
    <property type="molecule type" value="Genomic_DNA"/>
</dbReference>
<dbReference type="OrthoDB" id="2019149at2759"/>
<reference evidence="1" key="1">
    <citation type="submission" date="2022-05" db="EMBL/GenBank/DDBJ databases">
        <title>The Musa troglodytarum L. genome provides insights into the mechanism of non-climacteric behaviour and enrichment of carotenoids.</title>
        <authorList>
            <person name="Wang J."/>
        </authorList>
    </citation>
    <scope>NUCLEOTIDE SEQUENCE</scope>
    <source>
        <tissue evidence="1">Leaf</tissue>
    </source>
</reference>
<dbReference type="InterPro" id="IPR043151">
    <property type="entry name" value="BAH_sf"/>
</dbReference>
<gene>
    <name evidence="1" type="ORF">MUK42_28520</name>
</gene>
<dbReference type="AlphaFoldDB" id="A0A9E7JQK1"/>
<name>A0A9E7JQK1_9LILI</name>
<accession>A0A9E7JQK1</accession>
<protein>
    <submittedName>
        <fullName evidence="1">BAH</fullName>
    </submittedName>
</protein>
<evidence type="ECO:0000313" key="2">
    <source>
        <dbReference type="Proteomes" id="UP001055439"/>
    </source>
</evidence>
<dbReference type="Proteomes" id="UP001055439">
    <property type="component" value="Chromosome 2"/>
</dbReference>
<sequence length="212" mass="23680">GYVTQLKTSRPSCHLTTARNRIARSLPSPPLPSIRVSFTLRRSISSLSVPSNKAGDSKRSFRLHNRSSRTSGLADIGREVFHGAKELILSGHFDVQSAHTIECERVVHAFKKYTKLENVGADDHFCRFEYKAADGAFTPDHRGAANVRCLTTPAISWSCVRDARTGKQLSATLFFIASCWGHLRLRSVCLRFFPCLFRLRPYSLPLFVVGAN</sequence>
<dbReference type="Gene3D" id="2.30.30.490">
    <property type="match status" value="1"/>
</dbReference>
<organism evidence="1 2">
    <name type="scientific">Musa troglodytarum</name>
    <name type="common">fe'i banana</name>
    <dbReference type="NCBI Taxonomy" id="320322"/>
    <lineage>
        <taxon>Eukaryota</taxon>
        <taxon>Viridiplantae</taxon>
        <taxon>Streptophyta</taxon>
        <taxon>Embryophyta</taxon>
        <taxon>Tracheophyta</taxon>
        <taxon>Spermatophyta</taxon>
        <taxon>Magnoliopsida</taxon>
        <taxon>Liliopsida</taxon>
        <taxon>Zingiberales</taxon>
        <taxon>Musaceae</taxon>
        <taxon>Musa</taxon>
    </lineage>
</organism>